<dbReference type="EMBL" id="MK500304">
    <property type="protein sequence ID" value="QBK85156.1"/>
    <property type="molecule type" value="Genomic_DNA"/>
</dbReference>
<accession>A0A481YRS8</accession>
<reference evidence="1" key="1">
    <citation type="journal article" date="2019" name="MBio">
        <title>Virus Genomes from Deep Sea Sediments Expand the Ocean Megavirome and Support Independent Origins of Viral Gigantism.</title>
        <authorList>
            <person name="Backstrom D."/>
            <person name="Yutin N."/>
            <person name="Jorgensen S.L."/>
            <person name="Dharamshi J."/>
            <person name="Homa F."/>
            <person name="Zaremba-Niedwiedzka K."/>
            <person name="Spang A."/>
            <person name="Wolf Y.I."/>
            <person name="Koonin E.V."/>
            <person name="Ettema T.J."/>
        </authorList>
    </citation>
    <scope>NUCLEOTIDE SEQUENCE</scope>
</reference>
<proteinExistence type="predicted"/>
<protein>
    <submittedName>
        <fullName evidence="1">Uncharacterized protein</fullName>
    </submittedName>
</protein>
<gene>
    <name evidence="1" type="ORF">LCDPAC02_03550</name>
</gene>
<evidence type="ECO:0000313" key="1">
    <source>
        <dbReference type="EMBL" id="QBK85156.1"/>
    </source>
</evidence>
<organism evidence="1">
    <name type="scientific">Pithovirus LCDPAC02</name>
    <dbReference type="NCBI Taxonomy" id="2506601"/>
    <lineage>
        <taxon>Viruses</taxon>
        <taxon>Pithoviruses</taxon>
    </lineage>
</organism>
<sequence length="393" mass="48106">MLNFYSTNKYMIKFINNKDFMLQEFINNLLTEMLEKFKDDMKNIKKGECIEIKSKYFKIQKDIIRWKKVRKKKIPQVIYNIIFNENVIGQFLLRSIQKQDKPYYRYINGKVLNNLRKIIPNFNYIYNLLEIEKSVLDIANKETILCYKQERYSKINYLFSEFNESRVLKNVKKEDVNIDMIIQMIFQLLFALKIANIKYKFNFGYLVMNSILVIPLEKEYLLSYIIENDEGKKIKYNLNTSYIFKLYNYKDSYIIYDGKEIQPEANQNNDLFYLILTSLKFMYIRKMKNVEEYKNILFKYLEDEFFQDFTEETKNIHINILKNNKEYINIDSYSKIEYNRNISNSFDHFLNYIFNEFSNLSFDKELKQKYYKDEKNIYHKSNVLEGYNQYIKY</sequence>
<name>A0A481YRS8_9VIRU</name>